<evidence type="ECO:0000313" key="3">
    <source>
        <dbReference type="Proteomes" id="UP000018542"/>
    </source>
</evidence>
<organism evidence="2 3">
    <name type="scientific">Hyphomicrobium nitrativorans NL23</name>
    <dbReference type="NCBI Taxonomy" id="1029756"/>
    <lineage>
        <taxon>Bacteria</taxon>
        <taxon>Pseudomonadati</taxon>
        <taxon>Pseudomonadota</taxon>
        <taxon>Alphaproteobacteria</taxon>
        <taxon>Hyphomicrobiales</taxon>
        <taxon>Hyphomicrobiaceae</taxon>
        <taxon>Hyphomicrobium</taxon>
    </lineage>
</organism>
<gene>
    <name evidence="2" type="ORF">W911_17045</name>
</gene>
<dbReference type="RefSeq" id="WP_023788698.1">
    <property type="nucleotide sequence ID" value="NC_022997.1"/>
</dbReference>
<evidence type="ECO:0000313" key="2">
    <source>
        <dbReference type="EMBL" id="AHB49706.1"/>
    </source>
</evidence>
<protein>
    <recommendedName>
        <fullName evidence="4">Transglycosylase SLT domain-containing protein</fullName>
    </recommendedName>
</protein>
<proteinExistence type="predicted"/>
<keyword evidence="3" id="KW-1185">Reference proteome</keyword>
<dbReference type="KEGG" id="hni:W911_17045"/>
<dbReference type="OrthoDB" id="482757at2"/>
<reference evidence="2 3" key="1">
    <citation type="journal article" date="2014" name="Genome Announc.">
        <title>Complete Genome Sequence of Hyphomicrobium nitrativorans Strain NL23, a Denitrifying Bacterium Isolated from Biofilm of a Methanol-Fed Denitrification System Treating Seawater at the Montreal Biodome.</title>
        <authorList>
            <person name="Martineau C."/>
            <person name="Villeneuve C."/>
            <person name="Mauffrey F."/>
            <person name="Villemur R."/>
        </authorList>
    </citation>
    <scope>NUCLEOTIDE SEQUENCE [LARGE SCALE GENOMIC DNA]</scope>
    <source>
        <strain evidence="2">NL23</strain>
    </source>
</reference>
<dbReference type="InterPro" id="IPR006311">
    <property type="entry name" value="TAT_signal"/>
</dbReference>
<name>V5SFN2_9HYPH</name>
<dbReference type="PROSITE" id="PS51318">
    <property type="entry name" value="TAT"/>
    <property type="match status" value="1"/>
</dbReference>
<dbReference type="AlphaFoldDB" id="V5SFN2"/>
<sequence>MTRGNIDRRQVVMGLAAAAFAAPFAAHIDLFTPAYAQIVRDKWSSLADLSEEAQRLGLSVPRMGLAPSAAGEDFIELQTSIVDFMDSVAASAPDAPGATSADVDRLVERASDLLRSLLDEERVPRDIPEGPQAQPIQRPPLSEVADGYRQLFATCQIRADKRSTVQWYLTRITDPARRKNYEAVTERTCVPWYVVAIIHGMECGFDMNSHLHNGDPLRAKTTRVPAGRPVPWLPPSDWVSSATDALRYDKLDEQADWDLASTLYRWESYNGWRSRLLYKINTPYLWSFSNHYTKGKFVRDNVWDANAVSNQCGAAVMLKALVEGGTISPIS</sequence>
<dbReference type="HOGENOM" id="CLU_838814_0_0_5"/>
<feature type="signal peptide" evidence="1">
    <location>
        <begin position="1"/>
        <end position="21"/>
    </location>
</feature>
<feature type="chain" id="PRO_5004740670" description="Transglycosylase SLT domain-containing protein" evidence="1">
    <location>
        <begin position="22"/>
        <end position="331"/>
    </location>
</feature>
<evidence type="ECO:0000256" key="1">
    <source>
        <dbReference type="SAM" id="SignalP"/>
    </source>
</evidence>
<dbReference type="EMBL" id="CP006912">
    <property type="protein sequence ID" value="AHB49706.1"/>
    <property type="molecule type" value="Genomic_DNA"/>
</dbReference>
<keyword evidence="1" id="KW-0732">Signal</keyword>
<dbReference type="Proteomes" id="UP000018542">
    <property type="component" value="Chromosome"/>
</dbReference>
<evidence type="ECO:0008006" key="4">
    <source>
        <dbReference type="Google" id="ProtNLM"/>
    </source>
</evidence>
<accession>V5SFN2</accession>
<dbReference type="PATRIC" id="fig|1029756.8.peg.3549"/>